<reference evidence="2 3" key="1">
    <citation type="submission" date="2017-04" db="EMBL/GenBank/DDBJ databases">
        <authorList>
            <person name="Afonso C.L."/>
            <person name="Miller P.J."/>
            <person name="Scott M.A."/>
            <person name="Spackman E."/>
            <person name="Goraichik I."/>
            <person name="Dimitrov K.M."/>
            <person name="Suarez D.L."/>
            <person name="Swayne D.E."/>
        </authorList>
    </citation>
    <scope>NUCLEOTIDE SEQUENCE [LARGE SCALE GENOMIC DNA]</scope>
    <source>
        <strain evidence="2 3">N3/975</strain>
    </source>
</reference>
<accession>A0A1X7HUR9</accession>
<evidence type="ECO:0000313" key="3">
    <source>
        <dbReference type="Proteomes" id="UP000192940"/>
    </source>
</evidence>
<keyword evidence="1" id="KW-0812">Transmembrane</keyword>
<dbReference type="Proteomes" id="UP000192940">
    <property type="component" value="Chromosome I"/>
</dbReference>
<keyword evidence="1" id="KW-1133">Transmembrane helix</keyword>
<protein>
    <submittedName>
        <fullName evidence="2">Uncharacterized protein</fullName>
    </submittedName>
</protein>
<keyword evidence="1" id="KW-0472">Membrane</keyword>
<feature type="transmembrane region" description="Helical" evidence="1">
    <location>
        <begin position="26"/>
        <end position="47"/>
    </location>
</feature>
<dbReference type="AlphaFoldDB" id="A0A1X7HUR9"/>
<evidence type="ECO:0000256" key="1">
    <source>
        <dbReference type="SAM" id="Phobius"/>
    </source>
</evidence>
<evidence type="ECO:0000313" key="2">
    <source>
        <dbReference type="EMBL" id="SMF92447.1"/>
    </source>
</evidence>
<dbReference type="RefSeq" id="WP_208916529.1">
    <property type="nucleotide sequence ID" value="NZ_LT840184.1"/>
</dbReference>
<gene>
    <name evidence="2" type="ORF">SAMN05661091_5828</name>
</gene>
<organism evidence="2 3">
    <name type="scientific">Paenibacillus uliginis N3/975</name>
    <dbReference type="NCBI Taxonomy" id="1313296"/>
    <lineage>
        <taxon>Bacteria</taxon>
        <taxon>Bacillati</taxon>
        <taxon>Bacillota</taxon>
        <taxon>Bacilli</taxon>
        <taxon>Bacillales</taxon>
        <taxon>Paenibacillaceae</taxon>
        <taxon>Paenibacillus</taxon>
    </lineage>
</organism>
<feature type="transmembrane region" description="Helical" evidence="1">
    <location>
        <begin position="59"/>
        <end position="80"/>
    </location>
</feature>
<name>A0A1X7HUR9_9BACL</name>
<dbReference type="EMBL" id="LT840184">
    <property type="protein sequence ID" value="SMF92447.1"/>
    <property type="molecule type" value="Genomic_DNA"/>
</dbReference>
<keyword evidence="3" id="KW-1185">Reference proteome</keyword>
<dbReference type="STRING" id="1313296.SAMN05661091_5828"/>
<sequence>MGYSFGDDLFRWIGISPWTDGKSRGLHLPVLFGFLLLIFGVVGASRIYQSRYPKIMSRLIIGCVAFIMIFPFITENLFFLTKFNSTGVSSVAFSKKDSQCNYETEDKTVKIKCQLNLYNYGKEHSITIRPLLDDGFMQFEIEPQTISLVPHNQSNRSMVFYGKIMNRDISSAGGWRNSVGVEIEKDGVKKRFE</sequence>
<proteinExistence type="predicted"/>